<protein>
    <recommendedName>
        <fullName evidence="4">WD40 repeat domain-containing protein</fullName>
    </recommendedName>
</protein>
<comment type="caution">
    <text evidence="2">The sequence shown here is derived from an EMBL/GenBank/DDBJ whole genome shotgun (WGS) entry which is preliminary data.</text>
</comment>
<sequence>MTGLLNDLMHERADGLDRPHLDVDGIVREGDKRVRRRRTAVVGGVAALAVAAAVVAPSVLGGTGKTAQDRDPDLVAAFAAHSPSYAVGSRITIDGTTFDVGHKVRAFVQTDAGAVFSDADGKVWAADGADVVEIGRINAKVPHLVADGPRAAWVTPGDVPAFTVYDQATGETVRDPLQNVEGMSDVRDGKNAAVMYALEGETAYVKTEQGAAAWDTASGDLTFLDTKADGFTIKDVQAGQIVYQRGDDILVGPNPESGTKVDLWEAYALSPDGAYLLGEPEPDDVRIYDLSVGRSLPKQDLGYAYFGGYDWIDADHYAALGFTETNGDGPIDILTCTVSSGECSMVAEDVGSLDGGFAIPMGEYLN</sequence>
<dbReference type="AlphaFoldDB" id="A0A930VKP3"/>
<feature type="transmembrane region" description="Helical" evidence="1">
    <location>
        <begin position="40"/>
        <end position="60"/>
    </location>
</feature>
<accession>A0A930VKP3</accession>
<dbReference type="RefSeq" id="WP_194697452.1">
    <property type="nucleotide sequence ID" value="NZ_JADKPO010000023.1"/>
</dbReference>
<organism evidence="2 3">
    <name type="scientific">Nocardioides agariphilus</name>
    <dbReference type="NCBI Taxonomy" id="433664"/>
    <lineage>
        <taxon>Bacteria</taxon>
        <taxon>Bacillati</taxon>
        <taxon>Actinomycetota</taxon>
        <taxon>Actinomycetes</taxon>
        <taxon>Propionibacteriales</taxon>
        <taxon>Nocardioidaceae</taxon>
        <taxon>Nocardioides</taxon>
    </lineage>
</organism>
<evidence type="ECO:0000256" key="1">
    <source>
        <dbReference type="SAM" id="Phobius"/>
    </source>
</evidence>
<dbReference type="Proteomes" id="UP000660668">
    <property type="component" value="Unassembled WGS sequence"/>
</dbReference>
<proteinExistence type="predicted"/>
<keyword evidence="1" id="KW-1133">Transmembrane helix</keyword>
<keyword evidence="1" id="KW-0472">Membrane</keyword>
<keyword evidence="1" id="KW-0812">Transmembrane</keyword>
<evidence type="ECO:0008006" key="4">
    <source>
        <dbReference type="Google" id="ProtNLM"/>
    </source>
</evidence>
<keyword evidence="3" id="KW-1185">Reference proteome</keyword>
<dbReference type="EMBL" id="JADKPO010000023">
    <property type="protein sequence ID" value="MBF4769309.1"/>
    <property type="molecule type" value="Genomic_DNA"/>
</dbReference>
<evidence type="ECO:0000313" key="2">
    <source>
        <dbReference type="EMBL" id="MBF4769309.1"/>
    </source>
</evidence>
<gene>
    <name evidence="2" type="ORF">ISU10_16195</name>
</gene>
<reference evidence="2" key="1">
    <citation type="submission" date="2020-11" db="EMBL/GenBank/DDBJ databases">
        <title>Nocardioides cynanchi sp. nov., isolated from soil of rhizosphere of Cynanchum wilfordii.</title>
        <authorList>
            <person name="Lee J.-S."/>
            <person name="Suh M.K."/>
            <person name="Kim J.-S."/>
        </authorList>
    </citation>
    <scope>NUCLEOTIDE SEQUENCE</scope>
    <source>
        <strain evidence="2">KCTC 19276</strain>
    </source>
</reference>
<evidence type="ECO:0000313" key="3">
    <source>
        <dbReference type="Proteomes" id="UP000660668"/>
    </source>
</evidence>
<name>A0A930VKP3_9ACTN</name>